<evidence type="ECO:0000313" key="3">
    <source>
        <dbReference type="EMBL" id="OTQ09999.1"/>
    </source>
</evidence>
<name>A0A242NFU9_9GAMM</name>
<evidence type="ECO:0008006" key="6">
    <source>
        <dbReference type="Google" id="ProtNLM"/>
    </source>
</evidence>
<dbReference type="EMBL" id="NART01000026">
    <property type="protein sequence ID" value="OTQ09999.1"/>
    <property type="molecule type" value="Genomic_DNA"/>
</dbReference>
<proteinExistence type="predicted"/>
<dbReference type="Gene3D" id="1.10.3480.10">
    <property type="entry name" value="TorD-like"/>
    <property type="match status" value="1"/>
</dbReference>
<dbReference type="PIRSF" id="PIRSF004690">
    <property type="entry name" value="DmsD"/>
    <property type="match status" value="1"/>
</dbReference>
<gene>
    <name evidence="3" type="ORF">B6C91_07145</name>
    <name evidence="2" type="ORF">B6D08_10930</name>
</gene>
<dbReference type="InterPro" id="IPR026269">
    <property type="entry name" value="DmsD-type"/>
</dbReference>
<dbReference type="PANTHER" id="PTHR34227">
    <property type="entry name" value="CHAPERONE PROTEIN YCDY"/>
    <property type="match status" value="1"/>
</dbReference>
<dbReference type="PANTHER" id="PTHR34227:SF13">
    <property type="entry name" value="TAT PROOFREADING CHAPERONE DMSD-RELATED"/>
    <property type="match status" value="1"/>
</dbReference>
<dbReference type="AlphaFoldDB" id="A0A242NFU9"/>
<sequence length="194" mass="22350">MDNLTLVTLAKLLGAFFYYSPNSKIVKPLIDGLLHIDELASWTDDKLIYEQCQILADQIQNPDLDFQFSLLFEGQGNMPVPPWGSVYLDQEKLLMGESQERYRQFLQQNGLTLNSGMNEPEDQFGLMLMAFALLAEKKQLSVAKQLITDHLSIWSSIYLNRLKHNEISFFYQALAVIAEQYLQILLNNIERDLL</sequence>
<dbReference type="InterPro" id="IPR050289">
    <property type="entry name" value="TorD/DmsD_chaperones"/>
</dbReference>
<dbReference type="RefSeq" id="WP_086301385.1">
    <property type="nucleotide sequence ID" value="NZ_CAMLAF010000047.1"/>
</dbReference>
<evidence type="ECO:0000256" key="1">
    <source>
        <dbReference type="ARBA" id="ARBA00023186"/>
    </source>
</evidence>
<evidence type="ECO:0000313" key="2">
    <source>
        <dbReference type="EMBL" id="OTP98484.1"/>
    </source>
</evidence>
<dbReference type="InterPro" id="IPR020945">
    <property type="entry name" value="DMSO/NO3_reduct_chaperone"/>
</dbReference>
<protein>
    <recommendedName>
        <fullName evidence="6">Molecular chaperone</fullName>
    </recommendedName>
</protein>
<accession>A0A242NFU9</accession>
<dbReference type="SUPFAM" id="SSF89155">
    <property type="entry name" value="TorD-like"/>
    <property type="match status" value="1"/>
</dbReference>
<comment type="caution">
    <text evidence="2">The sequence shown here is derived from an EMBL/GenBank/DDBJ whole genome shotgun (WGS) entry which is preliminary data.</text>
</comment>
<dbReference type="OrthoDB" id="3174863at2"/>
<dbReference type="Proteomes" id="UP000194977">
    <property type="component" value="Unassembled WGS sequence"/>
</dbReference>
<evidence type="ECO:0000313" key="4">
    <source>
        <dbReference type="Proteomes" id="UP000194800"/>
    </source>
</evidence>
<organism evidence="2 5">
    <name type="scientific">Gilliamella apicola</name>
    <dbReference type="NCBI Taxonomy" id="1196095"/>
    <lineage>
        <taxon>Bacteria</taxon>
        <taxon>Pseudomonadati</taxon>
        <taxon>Pseudomonadota</taxon>
        <taxon>Gammaproteobacteria</taxon>
        <taxon>Orbales</taxon>
        <taxon>Orbaceae</taxon>
        <taxon>Gilliamella</taxon>
    </lineage>
</organism>
<reference evidence="4 5" key="1">
    <citation type="submission" date="2017-03" db="EMBL/GenBank/DDBJ databases">
        <title>Comparative genomics of honeybee gut symbionts reveal geographically distinct and subgroup specific antibiotic resistance.</title>
        <authorList>
            <person name="Ludvigsen J."/>
            <person name="Porcellato D."/>
            <person name="Labee-Lund T.M."/>
            <person name="Amdam G.V."/>
            <person name="Rudi K."/>
        </authorList>
    </citation>
    <scope>NUCLEOTIDE SEQUENCE [LARGE SCALE GENOMIC DNA]</scope>
    <source>
        <strain evidence="2 5">A-7-12</strain>
        <strain evidence="3 4">A-9-12</strain>
    </source>
</reference>
<dbReference type="Pfam" id="PF02613">
    <property type="entry name" value="Nitrate_red_del"/>
    <property type="match status" value="1"/>
</dbReference>
<keyword evidence="1" id="KW-0143">Chaperone</keyword>
<dbReference type="EMBL" id="NARP01000030">
    <property type="protein sequence ID" value="OTP98484.1"/>
    <property type="molecule type" value="Genomic_DNA"/>
</dbReference>
<dbReference type="InterPro" id="IPR036411">
    <property type="entry name" value="TorD-like_sf"/>
</dbReference>
<dbReference type="Proteomes" id="UP000194800">
    <property type="component" value="Unassembled WGS sequence"/>
</dbReference>
<keyword evidence="4" id="KW-1185">Reference proteome</keyword>
<evidence type="ECO:0000313" key="5">
    <source>
        <dbReference type="Proteomes" id="UP000194977"/>
    </source>
</evidence>